<evidence type="ECO:0000259" key="9">
    <source>
        <dbReference type="Pfam" id="PF01288"/>
    </source>
</evidence>
<keyword evidence="3 10" id="KW-0808">Transferase</keyword>
<proteinExistence type="predicted"/>
<dbReference type="AlphaFoldDB" id="A0A1J5TGR8"/>
<keyword evidence="6" id="KW-0067">ATP-binding</keyword>
<protein>
    <recommendedName>
        <fullName evidence="2">2-amino-4-hydroxy-6-hydroxymethyldihydropteridine diphosphokinase</fullName>
        <ecNumber evidence="2">2.7.6.3</ecNumber>
    </recommendedName>
</protein>
<dbReference type="SUPFAM" id="SSF55083">
    <property type="entry name" value="6-hydroxymethyl-7,8-dihydropterin pyrophosphokinase, HPPK"/>
    <property type="match status" value="1"/>
</dbReference>
<keyword evidence="7" id="KW-0289">Folate biosynthesis</keyword>
<dbReference type="GO" id="GO:0005524">
    <property type="term" value="F:ATP binding"/>
    <property type="evidence" value="ECO:0007669"/>
    <property type="project" value="UniProtKB-KW"/>
</dbReference>
<dbReference type="GO" id="GO:0046656">
    <property type="term" value="P:folic acid biosynthetic process"/>
    <property type="evidence" value="ECO:0007669"/>
    <property type="project" value="UniProtKB-KW"/>
</dbReference>
<dbReference type="GO" id="GO:0046654">
    <property type="term" value="P:tetrahydrofolate biosynthetic process"/>
    <property type="evidence" value="ECO:0007669"/>
    <property type="project" value="UniProtKB-UniPathway"/>
</dbReference>
<evidence type="ECO:0000256" key="2">
    <source>
        <dbReference type="ARBA" id="ARBA00013253"/>
    </source>
</evidence>
<dbReference type="UniPathway" id="UPA00077">
    <property type="reaction ID" value="UER00155"/>
</dbReference>
<dbReference type="Gene3D" id="3.30.70.560">
    <property type="entry name" value="7,8-Dihydro-6-hydroxymethylpterin-pyrophosphokinase HPPK"/>
    <property type="match status" value="1"/>
</dbReference>
<organism evidence="10">
    <name type="scientific">mine drainage metagenome</name>
    <dbReference type="NCBI Taxonomy" id="410659"/>
    <lineage>
        <taxon>unclassified sequences</taxon>
        <taxon>metagenomes</taxon>
        <taxon>ecological metagenomes</taxon>
    </lineage>
</organism>
<accession>A0A1J5TGR8</accession>
<evidence type="ECO:0000256" key="8">
    <source>
        <dbReference type="SAM" id="MobiDB-lite"/>
    </source>
</evidence>
<comment type="caution">
    <text evidence="10">The sequence shown here is derived from an EMBL/GenBank/DDBJ whole genome shotgun (WGS) entry which is preliminary data.</text>
</comment>
<dbReference type="PANTHER" id="PTHR43071">
    <property type="entry name" value="2-AMINO-4-HYDROXY-6-HYDROXYMETHYLDIHYDROPTERIDINE PYROPHOSPHOKINASE"/>
    <property type="match status" value="1"/>
</dbReference>
<dbReference type="InterPro" id="IPR000550">
    <property type="entry name" value="Hppk"/>
</dbReference>
<gene>
    <name evidence="10" type="primary">folK_1</name>
    <name evidence="10" type="ORF">GALL_38150</name>
</gene>
<evidence type="ECO:0000256" key="3">
    <source>
        <dbReference type="ARBA" id="ARBA00022679"/>
    </source>
</evidence>
<sequence>MEHLQHVTGGTVSHSTRRAGSAHQVAGYDEVGRLGEEAPCGHSRTEGLRPTASWLHTAFIGLGSNLADPVAQVSRALDALDHLAQSRVARRSSLYRSAPVGYLAQPDFINAVAQLETGLSPRALLDALLALELEQGRTREFCNAPRTLDLDILLYDDLIHHEHGLTIPHPQMHLRAFVLQPLLEIAPESDIPGVGTAAAAARQCKDQQLERLV</sequence>
<dbReference type="GO" id="GO:0003848">
    <property type="term" value="F:2-amino-4-hydroxy-6-hydroxymethyldihydropteridine diphosphokinase activity"/>
    <property type="evidence" value="ECO:0007669"/>
    <property type="project" value="UniProtKB-EC"/>
</dbReference>
<dbReference type="EMBL" id="MLJW01000009">
    <property type="protein sequence ID" value="OIR15493.1"/>
    <property type="molecule type" value="Genomic_DNA"/>
</dbReference>
<evidence type="ECO:0000256" key="7">
    <source>
        <dbReference type="ARBA" id="ARBA00022909"/>
    </source>
</evidence>
<dbReference type="Pfam" id="PF01288">
    <property type="entry name" value="HPPK"/>
    <property type="match status" value="1"/>
</dbReference>
<evidence type="ECO:0000313" key="10">
    <source>
        <dbReference type="EMBL" id="OIR15493.1"/>
    </source>
</evidence>
<dbReference type="GO" id="GO:0016301">
    <property type="term" value="F:kinase activity"/>
    <property type="evidence" value="ECO:0007669"/>
    <property type="project" value="UniProtKB-KW"/>
</dbReference>
<comment type="pathway">
    <text evidence="1">Cofactor biosynthesis; tetrahydrofolate biosynthesis; 2-amino-4-hydroxy-6-hydroxymethyl-7,8-dihydropteridine diphosphate from 7,8-dihydroneopterin triphosphate: step 4/4.</text>
</comment>
<evidence type="ECO:0000256" key="4">
    <source>
        <dbReference type="ARBA" id="ARBA00022741"/>
    </source>
</evidence>
<reference evidence="10" key="1">
    <citation type="submission" date="2016-10" db="EMBL/GenBank/DDBJ databases">
        <title>Sequence of Gallionella enrichment culture.</title>
        <authorList>
            <person name="Poehlein A."/>
            <person name="Muehling M."/>
            <person name="Daniel R."/>
        </authorList>
    </citation>
    <scope>NUCLEOTIDE SEQUENCE</scope>
</reference>
<evidence type="ECO:0000256" key="1">
    <source>
        <dbReference type="ARBA" id="ARBA00005051"/>
    </source>
</evidence>
<dbReference type="PANTHER" id="PTHR43071:SF1">
    <property type="entry name" value="2-AMINO-4-HYDROXY-6-HYDROXYMETHYLDIHYDROPTERIDINE PYROPHOSPHOKINASE"/>
    <property type="match status" value="1"/>
</dbReference>
<evidence type="ECO:0000256" key="5">
    <source>
        <dbReference type="ARBA" id="ARBA00022777"/>
    </source>
</evidence>
<keyword evidence="4" id="KW-0547">Nucleotide-binding</keyword>
<dbReference type="EC" id="2.7.6.3" evidence="2"/>
<dbReference type="InterPro" id="IPR035907">
    <property type="entry name" value="Hppk_sf"/>
</dbReference>
<name>A0A1J5TGR8_9ZZZZ</name>
<evidence type="ECO:0000256" key="6">
    <source>
        <dbReference type="ARBA" id="ARBA00022840"/>
    </source>
</evidence>
<dbReference type="NCBIfam" id="TIGR01498">
    <property type="entry name" value="folK"/>
    <property type="match status" value="1"/>
</dbReference>
<dbReference type="CDD" id="cd00483">
    <property type="entry name" value="HPPK"/>
    <property type="match status" value="1"/>
</dbReference>
<feature type="region of interest" description="Disordered" evidence="8">
    <location>
        <begin position="1"/>
        <end position="24"/>
    </location>
</feature>
<keyword evidence="5 10" id="KW-0418">Kinase</keyword>
<feature type="domain" description="7,8-dihydro-6-hydroxymethylpterin-pyrophosphokinase" evidence="9">
    <location>
        <begin position="59"/>
        <end position="187"/>
    </location>
</feature>